<dbReference type="PANTHER" id="PTHR47739:SF1">
    <property type="entry name" value="TRNA1(VAL) (ADENINE(37)-N6)-METHYLTRANSFERASE"/>
    <property type="match status" value="1"/>
</dbReference>
<dbReference type="GO" id="GO:0008033">
    <property type="term" value="P:tRNA processing"/>
    <property type="evidence" value="ECO:0007669"/>
    <property type="project" value="UniProtKB-UniRule"/>
</dbReference>
<comment type="catalytic activity">
    <reaction evidence="6">
        <text>adenosine(37) in tRNA1(Val) + S-adenosyl-L-methionine = N(6)-methyladenosine(37) in tRNA1(Val) + S-adenosyl-L-homocysteine + H(+)</text>
        <dbReference type="Rhea" id="RHEA:43160"/>
        <dbReference type="Rhea" id="RHEA-COMP:10369"/>
        <dbReference type="Rhea" id="RHEA-COMP:10370"/>
        <dbReference type="ChEBI" id="CHEBI:15378"/>
        <dbReference type="ChEBI" id="CHEBI:57856"/>
        <dbReference type="ChEBI" id="CHEBI:59789"/>
        <dbReference type="ChEBI" id="CHEBI:74411"/>
        <dbReference type="ChEBI" id="CHEBI:74449"/>
        <dbReference type="EC" id="2.1.1.223"/>
    </reaction>
</comment>
<dbReference type="AlphaFoldDB" id="A0A1S1Z4Z0"/>
<dbReference type="InterPro" id="IPR007848">
    <property type="entry name" value="Small_mtfrase_dom"/>
</dbReference>
<dbReference type="HAMAP" id="MF_01872">
    <property type="entry name" value="tRNA_methyltr_YfiC"/>
    <property type="match status" value="1"/>
</dbReference>
<dbReference type="SUPFAM" id="SSF53335">
    <property type="entry name" value="S-adenosyl-L-methionine-dependent methyltransferases"/>
    <property type="match status" value="1"/>
</dbReference>
<dbReference type="InterPro" id="IPR002052">
    <property type="entry name" value="DNA_methylase_N6_adenine_CS"/>
</dbReference>
<name>A0A1S1Z4Z0_FLAPC</name>
<proteinExistence type="inferred from homology"/>
<evidence type="ECO:0000259" key="7">
    <source>
        <dbReference type="Pfam" id="PF05175"/>
    </source>
</evidence>
<reference evidence="8 9" key="1">
    <citation type="journal article" date="2012" name="Int. J. Syst. Evol. Microbiol.">
        <title>Flammeovirga pacifica sp. nov., isolated from deep-sea sediment.</title>
        <authorList>
            <person name="Xu H."/>
            <person name="Fu Y."/>
            <person name="Yang N."/>
            <person name="Ding Z."/>
            <person name="Lai Q."/>
            <person name="Zeng R."/>
        </authorList>
    </citation>
    <scope>NUCLEOTIDE SEQUENCE [LARGE SCALE GENOMIC DNA]</scope>
    <source>
        <strain evidence="9">DSM 24597 / LMG 26175 / WPAGA1</strain>
    </source>
</reference>
<dbReference type="GO" id="GO:0032259">
    <property type="term" value="P:methylation"/>
    <property type="evidence" value="ECO:0007669"/>
    <property type="project" value="UniProtKB-KW"/>
</dbReference>
<evidence type="ECO:0000256" key="2">
    <source>
        <dbReference type="ARBA" id="ARBA00022603"/>
    </source>
</evidence>
<evidence type="ECO:0000256" key="5">
    <source>
        <dbReference type="ARBA" id="ARBA00022694"/>
    </source>
</evidence>
<dbReference type="Proteomes" id="UP000179797">
    <property type="component" value="Unassembled WGS sequence"/>
</dbReference>
<dbReference type="InterPro" id="IPR029063">
    <property type="entry name" value="SAM-dependent_MTases_sf"/>
</dbReference>
<evidence type="ECO:0000313" key="9">
    <source>
        <dbReference type="Proteomes" id="UP000179797"/>
    </source>
</evidence>
<protein>
    <recommendedName>
        <fullName evidence="6">tRNA1(Val) (adenine(37)-N6)-methyltransferase</fullName>
        <ecNumber evidence="6">2.1.1.223</ecNumber>
    </recommendedName>
    <alternativeName>
        <fullName evidence="6">tRNA m6A37 methyltransferase</fullName>
    </alternativeName>
</protein>
<evidence type="ECO:0000313" key="8">
    <source>
        <dbReference type="EMBL" id="OHX68287.1"/>
    </source>
</evidence>
<dbReference type="STRING" id="915059.NH26_19010"/>
<dbReference type="InterPro" id="IPR022882">
    <property type="entry name" value="tRNA_adenine-N6_MeTrfase"/>
</dbReference>
<dbReference type="GO" id="GO:0003676">
    <property type="term" value="F:nucleic acid binding"/>
    <property type="evidence" value="ECO:0007669"/>
    <property type="project" value="InterPro"/>
</dbReference>
<evidence type="ECO:0000256" key="6">
    <source>
        <dbReference type="HAMAP-Rule" id="MF_01872"/>
    </source>
</evidence>
<keyword evidence="5 6" id="KW-0819">tRNA processing</keyword>
<dbReference type="GO" id="GO:0005737">
    <property type="term" value="C:cytoplasm"/>
    <property type="evidence" value="ECO:0007669"/>
    <property type="project" value="UniProtKB-SubCell"/>
</dbReference>
<organism evidence="8 9">
    <name type="scientific">Flammeovirga pacifica</name>
    <dbReference type="NCBI Taxonomy" id="915059"/>
    <lineage>
        <taxon>Bacteria</taxon>
        <taxon>Pseudomonadati</taxon>
        <taxon>Bacteroidota</taxon>
        <taxon>Cytophagia</taxon>
        <taxon>Cytophagales</taxon>
        <taxon>Flammeovirgaceae</taxon>
        <taxon>Flammeovirga</taxon>
    </lineage>
</organism>
<sequence>MTKYASFHFKEFSVSQEKCAMKIGTDAILLGAWAQAEIEPVHILDVGCGSGLISLMMAQRYLSSTVTAIDIDAGAYHQSLENFENSPWNNRLKVFQCDVLTYQFSTTFDLIVSNPPYFDDALKADTKERNLARHTDSLKLHQLMRKVSELLSIDGTFCLIYPIDALENILQLAKENQLYIKDIRAVQHNENKEAKRVLIRFQQSIVTTPYSIIPFYIREKESNNYSNEYISLTKNFHPFL</sequence>
<dbReference type="EC" id="2.1.1.223" evidence="6"/>
<keyword evidence="4 6" id="KW-0949">S-adenosyl-L-methionine</keyword>
<dbReference type="GO" id="GO:0016430">
    <property type="term" value="F:tRNA (adenine-N6)-methyltransferase activity"/>
    <property type="evidence" value="ECO:0007669"/>
    <property type="project" value="UniProtKB-UniRule"/>
</dbReference>
<keyword evidence="9" id="KW-1185">Reference proteome</keyword>
<keyword evidence="3 6" id="KW-0808">Transferase</keyword>
<gene>
    <name evidence="8" type="ORF">NH26_19010</name>
</gene>
<keyword evidence="1 6" id="KW-0963">Cytoplasm</keyword>
<feature type="domain" description="Methyltransferase small" evidence="7">
    <location>
        <begin position="40"/>
        <end position="122"/>
    </location>
</feature>
<dbReference type="InterPro" id="IPR050210">
    <property type="entry name" value="tRNA_Adenine-N(6)_MTase"/>
</dbReference>
<comment type="caution">
    <text evidence="8">The sequence shown here is derived from an EMBL/GenBank/DDBJ whole genome shotgun (WGS) entry which is preliminary data.</text>
</comment>
<dbReference type="CDD" id="cd02440">
    <property type="entry name" value="AdoMet_MTases"/>
    <property type="match status" value="1"/>
</dbReference>
<evidence type="ECO:0000256" key="1">
    <source>
        <dbReference type="ARBA" id="ARBA00022490"/>
    </source>
</evidence>
<comment type="subcellular location">
    <subcellularLocation>
        <location evidence="6">Cytoplasm</location>
    </subcellularLocation>
</comment>
<dbReference type="Gene3D" id="3.40.50.150">
    <property type="entry name" value="Vaccinia Virus protein VP39"/>
    <property type="match status" value="1"/>
</dbReference>
<comment type="similarity">
    <text evidence="6">Belongs to the methyltransferase superfamily. tRNA (adenine-N(6)-)-methyltransferase family.</text>
</comment>
<dbReference type="PANTHER" id="PTHR47739">
    <property type="entry name" value="TRNA1(VAL) (ADENINE(37)-N6)-METHYLTRANSFERASE"/>
    <property type="match status" value="1"/>
</dbReference>
<dbReference type="PROSITE" id="PS00092">
    <property type="entry name" value="N6_MTASE"/>
    <property type="match status" value="1"/>
</dbReference>
<accession>A0A1S1Z4Z0</accession>
<evidence type="ECO:0000256" key="3">
    <source>
        <dbReference type="ARBA" id="ARBA00022679"/>
    </source>
</evidence>
<dbReference type="OrthoDB" id="5383291at2"/>
<dbReference type="Pfam" id="PF05175">
    <property type="entry name" value="MTS"/>
    <property type="match status" value="1"/>
</dbReference>
<comment type="function">
    <text evidence="6">Specifically methylates the adenine in position 37 of tRNA(1)(Val) (anticodon cmo5UAC).</text>
</comment>
<dbReference type="EMBL" id="JRYR02000001">
    <property type="protein sequence ID" value="OHX68287.1"/>
    <property type="molecule type" value="Genomic_DNA"/>
</dbReference>
<keyword evidence="2 6" id="KW-0489">Methyltransferase</keyword>
<evidence type="ECO:0000256" key="4">
    <source>
        <dbReference type="ARBA" id="ARBA00022691"/>
    </source>
</evidence>
<dbReference type="RefSeq" id="WP_044226975.1">
    <property type="nucleotide sequence ID" value="NZ_JRYR02000001.1"/>
</dbReference>